<reference evidence="3" key="1">
    <citation type="journal article" date="2020" name="Stud. Mycol.">
        <title>101 Dothideomycetes genomes: a test case for predicting lifestyles and emergence of pathogens.</title>
        <authorList>
            <person name="Haridas S."/>
            <person name="Albert R."/>
            <person name="Binder M."/>
            <person name="Bloem J."/>
            <person name="Labutti K."/>
            <person name="Salamov A."/>
            <person name="Andreopoulos B."/>
            <person name="Baker S."/>
            <person name="Barry K."/>
            <person name="Bills G."/>
            <person name="Bluhm B."/>
            <person name="Cannon C."/>
            <person name="Castanera R."/>
            <person name="Culley D."/>
            <person name="Daum C."/>
            <person name="Ezra D."/>
            <person name="Gonzalez J."/>
            <person name="Henrissat B."/>
            <person name="Kuo A."/>
            <person name="Liang C."/>
            <person name="Lipzen A."/>
            <person name="Lutzoni F."/>
            <person name="Magnuson J."/>
            <person name="Mondo S."/>
            <person name="Nolan M."/>
            <person name="Ohm R."/>
            <person name="Pangilinan J."/>
            <person name="Park H.-J."/>
            <person name="Ramirez L."/>
            <person name="Alfaro M."/>
            <person name="Sun H."/>
            <person name="Tritt A."/>
            <person name="Yoshinaga Y."/>
            <person name="Zwiers L.-H."/>
            <person name="Turgeon B."/>
            <person name="Goodwin S."/>
            <person name="Spatafora J."/>
            <person name="Crous P."/>
            <person name="Grigoriev I."/>
        </authorList>
    </citation>
    <scope>NUCLEOTIDE SEQUENCE</scope>
    <source>
        <strain evidence="3">CBS 116005</strain>
    </source>
</reference>
<evidence type="ECO:0000313" key="4">
    <source>
        <dbReference type="Proteomes" id="UP000799436"/>
    </source>
</evidence>
<accession>A0A6G1L4W8</accession>
<dbReference type="Proteomes" id="UP000799436">
    <property type="component" value="Unassembled WGS sequence"/>
</dbReference>
<name>A0A6G1L4W8_9PEZI</name>
<keyword evidence="2" id="KW-1133">Transmembrane helix</keyword>
<keyword evidence="4" id="KW-1185">Reference proteome</keyword>
<dbReference type="AlphaFoldDB" id="A0A6G1L4W8"/>
<evidence type="ECO:0000313" key="3">
    <source>
        <dbReference type="EMBL" id="KAF2767740.1"/>
    </source>
</evidence>
<keyword evidence="2" id="KW-0812">Transmembrane</keyword>
<evidence type="ECO:0000256" key="1">
    <source>
        <dbReference type="SAM" id="MobiDB-lite"/>
    </source>
</evidence>
<evidence type="ECO:0000256" key="2">
    <source>
        <dbReference type="SAM" id="Phobius"/>
    </source>
</evidence>
<keyword evidence="2" id="KW-0472">Membrane</keyword>
<feature type="region of interest" description="Disordered" evidence="1">
    <location>
        <begin position="205"/>
        <end position="224"/>
    </location>
</feature>
<feature type="region of interest" description="Disordered" evidence="1">
    <location>
        <begin position="402"/>
        <end position="434"/>
    </location>
</feature>
<dbReference type="EMBL" id="ML995852">
    <property type="protein sequence ID" value="KAF2767740.1"/>
    <property type="molecule type" value="Genomic_DNA"/>
</dbReference>
<gene>
    <name evidence="3" type="ORF">EJ03DRAFT_142502</name>
</gene>
<organism evidence="3 4">
    <name type="scientific">Teratosphaeria nubilosa</name>
    <dbReference type="NCBI Taxonomy" id="161662"/>
    <lineage>
        <taxon>Eukaryota</taxon>
        <taxon>Fungi</taxon>
        <taxon>Dikarya</taxon>
        <taxon>Ascomycota</taxon>
        <taxon>Pezizomycotina</taxon>
        <taxon>Dothideomycetes</taxon>
        <taxon>Dothideomycetidae</taxon>
        <taxon>Mycosphaerellales</taxon>
        <taxon>Teratosphaeriaceae</taxon>
        <taxon>Teratosphaeria</taxon>
    </lineage>
</organism>
<proteinExistence type="predicted"/>
<dbReference type="OrthoDB" id="5411141at2759"/>
<feature type="transmembrane region" description="Helical" evidence="2">
    <location>
        <begin position="98"/>
        <end position="119"/>
    </location>
</feature>
<protein>
    <submittedName>
        <fullName evidence="3">Uncharacterized protein</fullName>
    </submittedName>
</protein>
<sequence length="434" mass="46243">MASASTPSGSTASPTLMPSTSYSSSFATSVVNTVSTASTFASAPTTSSGTSIVSEPAVTASTFDTTASAISSAAKSSPTSTTAASTSGHGLSHRQKEITIATTVIAGTLFMAMLLCILLRRRRGARGSRILAFCPSSSSTIIFKPLKQADRLTALPIRHETRYSVHSSVHNSQASVAKWYKSSVPIPPEVAKRCHEQSPWVKSAWMTRSAAPQQPAVPTRERDADTSFLMDASPPRRDSRLPTLEIARTDDSIGSTSSPIRYALGGGPRGMRVLLREPSARLAREAGDFGSMPASPGSRQDMQNRWSWTNSNAPPTPRYAPSLRSSMSSLPRFRTIKSWVLGQSARVIPEHPPERPGTSASTRIPLLKNQASIPSLAPLAVCTNFTGHGRVGSISSIFQPNPGNAQTTPGSHEFAKDSRPIVAPSIEMRQQRAE</sequence>